<dbReference type="GeneID" id="66116005"/>
<dbReference type="GO" id="GO:0009086">
    <property type="term" value="P:methionine biosynthetic process"/>
    <property type="evidence" value="ECO:0007669"/>
    <property type="project" value="UniProtKB-KW"/>
</dbReference>
<dbReference type="PANTHER" id="PTHR45790:SF6">
    <property type="entry name" value="UROPORPHYRINOGEN-III C-METHYLTRANSFERASE"/>
    <property type="match status" value="1"/>
</dbReference>
<dbReference type="Gene3D" id="3.40.1010.10">
    <property type="entry name" value="Cobalt-precorrin-4 Transmethylase, Domain 1"/>
    <property type="match status" value="1"/>
</dbReference>
<dbReference type="FunFam" id="3.30.950.10:FF:000005">
    <property type="entry name" value="Uroporphyrin-III c-methyltransferase, putative"/>
    <property type="match status" value="1"/>
</dbReference>
<evidence type="ECO:0000259" key="15">
    <source>
        <dbReference type="Pfam" id="PF14824"/>
    </source>
</evidence>
<evidence type="ECO:0000256" key="9">
    <source>
        <dbReference type="ARBA" id="ARBA00023244"/>
    </source>
</evidence>
<evidence type="ECO:0000256" key="13">
    <source>
        <dbReference type="SAM" id="MobiDB-lite"/>
    </source>
</evidence>
<dbReference type="SUPFAM" id="SSF51735">
    <property type="entry name" value="NAD(P)-binding Rossmann-fold domains"/>
    <property type="match status" value="1"/>
</dbReference>
<evidence type="ECO:0008006" key="18">
    <source>
        <dbReference type="Google" id="ProtNLM"/>
    </source>
</evidence>
<dbReference type="PANTHER" id="PTHR45790">
    <property type="entry name" value="SIROHEME SYNTHASE-RELATED"/>
    <property type="match status" value="1"/>
</dbReference>
<dbReference type="GO" id="GO:0000103">
    <property type="term" value="P:sulfate assimilation"/>
    <property type="evidence" value="ECO:0007669"/>
    <property type="project" value="InterPro"/>
</dbReference>
<dbReference type="GO" id="GO:0019354">
    <property type="term" value="P:siroheme biosynthetic process"/>
    <property type="evidence" value="ECO:0007669"/>
    <property type="project" value="InterPro"/>
</dbReference>
<evidence type="ECO:0000313" key="16">
    <source>
        <dbReference type="EMBL" id="KAG7192023.1"/>
    </source>
</evidence>
<keyword evidence="9" id="KW-0627">Porphyrin biosynthesis</keyword>
<keyword evidence="7" id="KW-0520">NAD</keyword>
<evidence type="ECO:0000256" key="11">
    <source>
        <dbReference type="ARBA" id="ARBA00055636"/>
    </source>
</evidence>
<comment type="caution">
    <text evidence="16">The sequence shown here is derived from an EMBL/GenBank/DDBJ whole genome shotgun (WGS) entry which is preliminary data.</text>
</comment>
<comment type="similarity">
    <text evidence="1 12">Belongs to the precorrin methyltransferase family.</text>
</comment>
<dbReference type="PROSITE" id="PS00840">
    <property type="entry name" value="SUMT_2"/>
    <property type="match status" value="1"/>
</dbReference>
<evidence type="ECO:0000256" key="1">
    <source>
        <dbReference type="ARBA" id="ARBA00005879"/>
    </source>
</evidence>
<dbReference type="SUPFAM" id="SSF75615">
    <property type="entry name" value="Siroheme synthase middle domains-like"/>
    <property type="match status" value="1"/>
</dbReference>
<dbReference type="InterPro" id="IPR035996">
    <property type="entry name" value="4pyrrol_Methylase_sf"/>
</dbReference>
<dbReference type="GO" id="GO:0032259">
    <property type="term" value="P:methylation"/>
    <property type="evidence" value="ECO:0007669"/>
    <property type="project" value="UniProtKB-KW"/>
</dbReference>
<dbReference type="RefSeq" id="XP_043047574.1">
    <property type="nucleotide sequence ID" value="XM_043193387.1"/>
</dbReference>
<organism evidence="16 17">
    <name type="scientific">Scheffersomyces spartinae</name>
    <dbReference type="NCBI Taxonomy" id="45513"/>
    <lineage>
        <taxon>Eukaryota</taxon>
        <taxon>Fungi</taxon>
        <taxon>Dikarya</taxon>
        <taxon>Ascomycota</taxon>
        <taxon>Saccharomycotina</taxon>
        <taxon>Pichiomycetes</taxon>
        <taxon>Debaryomycetaceae</taxon>
        <taxon>Scheffersomyces</taxon>
    </lineage>
</organism>
<sequence>MVGLVATLKCENEVHLVVGSSPMSAFRIRTILEAGALPIVLITNDHDISPALREYVENNKIRLLKQEFTKEVLTTVGRKETNHVVDKVFVNINDKELQQTIFTECRRLRIPINTSDNSQLSTFTLMSTYTSGDFQLGVTTNGKGCKLAARLRRELSQHVPTNIDKICSNVGELRKLIKLEDKLDDSKDSEIGENDDDAVNTSKLNSLVKEFLMTAEEKKLRRSRWLSQIVEYYPLEKLATLNMEELSHEYSIRSPTPEPQAEPAQVETEEDKRPKGSISLIGAGPGSVSLLTIGALHAIQNADLVLADKLVPQAVLDLIPKHRTQLFIAKKFPGNAERAQEELLALGLEAVLRGDNVVRLKQGDPYIFGRGGEEFLFFELHGFTPRVIPGISSALAAPVLSHVPMTQRDVADQVLVCTGTGRKGALPDLPAFNPKRTTVFLMALHRIVELIPKMIDEAGWAPQLPCCIVERALCPDQRVIRTSLAKVADAVQACGSRPPGLLITGNACGVLREHSGSEWTIEEGYFDTLGSLANNVHF</sequence>
<dbReference type="GO" id="GO:0004851">
    <property type="term" value="F:uroporphyrin-III C-methyltransferase activity"/>
    <property type="evidence" value="ECO:0007669"/>
    <property type="project" value="UniProtKB-EC"/>
</dbReference>
<dbReference type="FunFam" id="3.40.1010.10:FF:000006">
    <property type="entry name" value="Siroheme synthase, putative"/>
    <property type="match status" value="1"/>
</dbReference>
<dbReference type="InterPro" id="IPR000878">
    <property type="entry name" value="4pyrrol_Mease"/>
</dbReference>
<reference evidence="16" key="1">
    <citation type="submission" date="2021-03" db="EMBL/GenBank/DDBJ databases">
        <authorList>
            <person name="Palmer J.M."/>
        </authorList>
    </citation>
    <scope>NUCLEOTIDE SEQUENCE</scope>
    <source>
        <strain evidence="16">ARV_011</strain>
    </source>
</reference>
<feature type="region of interest" description="Disordered" evidence="13">
    <location>
        <begin position="249"/>
        <end position="278"/>
    </location>
</feature>
<dbReference type="Pfam" id="PF14824">
    <property type="entry name" value="Sirohm_synth_M"/>
    <property type="match status" value="1"/>
</dbReference>
<evidence type="ECO:0000256" key="3">
    <source>
        <dbReference type="ARBA" id="ARBA00022605"/>
    </source>
</evidence>
<dbReference type="Pfam" id="PF00590">
    <property type="entry name" value="TP_methylase"/>
    <property type="match status" value="1"/>
</dbReference>
<keyword evidence="6" id="KW-0560">Oxidoreductase</keyword>
<dbReference type="InterPro" id="IPR028281">
    <property type="entry name" value="Sirohaem_synthase_central"/>
</dbReference>
<dbReference type="CDD" id="cd11642">
    <property type="entry name" value="SUMT"/>
    <property type="match status" value="1"/>
</dbReference>
<evidence type="ECO:0000256" key="4">
    <source>
        <dbReference type="ARBA" id="ARBA00022679"/>
    </source>
</evidence>
<keyword evidence="3" id="KW-0028">Amino-acid biosynthesis</keyword>
<dbReference type="Gene3D" id="3.40.50.720">
    <property type="entry name" value="NAD(P)-binding Rossmann-like Domain"/>
    <property type="match status" value="1"/>
</dbReference>
<dbReference type="SUPFAM" id="SSF53790">
    <property type="entry name" value="Tetrapyrrole methylase"/>
    <property type="match status" value="1"/>
</dbReference>
<accession>A0A9P7V600</accession>
<dbReference type="InterPro" id="IPR014776">
    <property type="entry name" value="4pyrrole_Mease_sub2"/>
</dbReference>
<keyword evidence="2 12" id="KW-0489">Methyltransferase</keyword>
<dbReference type="EMBL" id="JAHMUF010000021">
    <property type="protein sequence ID" value="KAG7192023.1"/>
    <property type="molecule type" value="Genomic_DNA"/>
</dbReference>
<proteinExistence type="inferred from homology"/>
<keyword evidence="8" id="KW-0486">Methionine biosynthesis</keyword>
<dbReference type="InterPro" id="IPR014777">
    <property type="entry name" value="4pyrrole_Mease_sub1"/>
</dbReference>
<evidence type="ECO:0000256" key="10">
    <source>
        <dbReference type="ARBA" id="ARBA00052360"/>
    </source>
</evidence>
<evidence type="ECO:0000256" key="8">
    <source>
        <dbReference type="ARBA" id="ARBA00023167"/>
    </source>
</evidence>
<dbReference type="InterPro" id="IPR012066">
    <property type="entry name" value="Met1_fungi"/>
</dbReference>
<evidence type="ECO:0000256" key="2">
    <source>
        <dbReference type="ARBA" id="ARBA00022603"/>
    </source>
</evidence>
<feature type="domain" description="Siroheme synthase central" evidence="15">
    <location>
        <begin position="132"/>
        <end position="157"/>
    </location>
</feature>
<feature type="domain" description="Tetrapyrrole methylase" evidence="14">
    <location>
        <begin position="278"/>
        <end position="487"/>
    </location>
</feature>
<keyword evidence="5" id="KW-0949">S-adenosyl-L-methionine</keyword>
<evidence type="ECO:0000313" key="17">
    <source>
        <dbReference type="Proteomes" id="UP000790833"/>
    </source>
</evidence>
<dbReference type="Pfam" id="PF13241">
    <property type="entry name" value="NAD_binding_7"/>
    <property type="match status" value="1"/>
</dbReference>
<dbReference type="PIRSF" id="PIRSF036555">
    <property type="entry name" value="SUMT_yeast"/>
    <property type="match status" value="1"/>
</dbReference>
<dbReference type="GO" id="GO:0016491">
    <property type="term" value="F:oxidoreductase activity"/>
    <property type="evidence" value="ECO:0007669"/>
    <property type="project" value="UniProtKB-KW"/>
</dbReference>
<evidence type="ECO:0000256" key="12">
    <source>
        <dbReference type="RuleBase" id="RU003960"/>
    </source>
</evidence>
<comment type="catalytic activity">
    <reaction evidence="10">
        <text>uroporphyrinogen III + 2 S-adenosyl-L-methionine = precorrin-2 + 2 S-adenosyl-L-homocysteine + H(+)</text>
        <dbReference type="Rhea" id="RHEA:32459"/>
        <dbReference type="ChEBI" id="CHEBI:15378"/>
        <dbReference type="ChEBI" id="CHEBI:57308"/>
        <dbReference type="ChEBI" id="CHEBI:57856"/>
        <dbReference type="ChEBI" id="CHEBI:58827"/>
        <dbReference type="ChEBI" id="CHEBI:59789"/>
        <dbReference type="EC" id="2.1.1.107"/>
    </reaction>
</comment>
<protein>
    <recommendedName>
        <fullName evidence="18">Precorrin-2 dehydrogenase</fullName>
    </recommendedName>
</protein>
<dbReference type="InterPro" id="IPR050161">
    <property type="entry name" value="Siro_Cobalamin_biosynth"/>
</dbReference>
<evidence type="ECO:0000259" key="14">
    <source>
        <dbReference type="Pfam" id="PF00590"/>
    </source>
</evidence>
<evidence type="ECO:0000256" key="5">
    <source>
        <dbReference type="ARBA" id="ARBA00022691"/>
    </source>
</evidence>
<name>A0A9P7V600_9ASCO</name>
<dbReference type="InterPro" id="IPR036291">
    <property type="entry name" value="NAD(P)-bd_dom_sf"/>
</dbReference>
<dbReference type="OrthoDB" id="508204at2759"/>
<comment type="function">
    <text evidence="11">Siroheme synthase involved in methionine biosynthesis.</text>
</comment>
<evidence type="ECO:0000256" key="7">
    <source>
        <dbReference type="ARBA" id="ARBA00023027"/>
    </source>
</evidence>
<dbReference type="AlphaFoldDB" id="A0A9P7V600"/>
<dbReference type="Gene3D" id="3.30.950.10">
    <property type="entry name" value="Methyltransferase, Cobalt-precorrin-4 Transmethylase, Domain 2"/>
    <property type="match status" value="1"/>
</dbReference>
<gene>
    <name evidence="16" type="ORF">KQ657_002631</name>
</gene>
<dbReference type="Proteomes" id="UP000790833">
    <property type="component" value="Unassembled WGS sequence"/>
</dbReference>
<keyword evidence="4 12" id="KW-0808">Transferase</keyword>
<dbReference type="InterPro" id="IPR003043">
    <property type="entry name" value="Uropor_MeTrfase_CS"/>
</dbReference>
<dbReference type="InterPro" id="IPR006366">
    <property type="entry name" value="CobA/CysG_C"/>
</dbReference>
<dbReference type="PROSITE" id="PS00839">
    <property type="entry name" value="SUMT_1"/>
    <property type="match status" value="1"/>
</dbReference>
<keyword evidence="17" id="KW-1185">Reference proteome</keyword>
<evidence type="ECO:0000256" key="6">
    <source>
        <dbReference type="ARBA" id="ARBA00023002"/>
    </source>
</evidence>